<dbReference type="Gene3D" id="2.60.120.330">
    <property type="entry name" value="B-lactam Antibiotic, Isopenicillin N Synthase, Chain"/>
    <property type="match status" value="1"/>
</dbReference>
<dbReference type="OrthoDB" id="438224at2759"/>
<name>A0A0K9Q348_ZOSMR</name>
<sequence length="459" mass="51324">MVVEIEILKPYALNYSDLIILSSPSSCSSSSSSSEEQMLQLNSIRGKIMEALGPSGPGLLSITGVPNVNLLRKRLLPLARKLSLLPNNVRAQILKDHGLGSDVPLKNLDRVVSSFAQHLKLSPLHDLTSGRTAFDQCKHDIDENGRNQILHKKLGSNCVNELEGFEFDILGNTFKELGFCMMELGYRLARICDNVINGRELEDSILESCSAKGRLIHYHSTLDTRLLKKSANMKMKKKKNALKMSPSIFKEIPSEQTNSNNPLISGVKHCPTSFSDLWQQWHYDYGIFTILTSPMFLSSSVEPKYDMKRHFVSNAVECSSPHGHTYLQLLDVSTNKVLVVETDAESFIVQVGEAADIFSKGMLRSTLHSVCRPDGFENISRENFVVFIQPAWGRVMNAPSEHDDRDNKSESLSYNPLIQDILKTVPSLTSRLKPGMTFGEFSKETTKQYYGDGDMKSGR</sequence>
<dbReference type="OMA" id="RLAVMDH"/>
<accession>A0A0K9Q348</accession>
<dbReference type="AlphaFoldDB" id="A0A0K9Q348"/>
<evidence type="ECO:0000313" key="2">
    <source>
        <dbReference type="Proteomes" id="UP000036987"/>
    </source>
</evidence>
<organism evidence="1 2">
    <name type="scientific">Zostera marina</name>
    <name type="common">Eelgrass</name>
    <dbReference type="NCBI Taxonomy" id="29655"/>
    <lineage>
        <taxon>Eukaryota</taxon>
        <taxon>Viridiplantae</taxon>
        <taxon>Streptophyta</taxon>
        <taxon>Embryophyta</taxon>
        <taxon>Tracheophyta</taxon>
        <taxon>Spermatophyta</taxon>
        <taxon>Magnoliopsida</taxon>
        <taxon>Liliopsida</taxon>
        <taxon>Zosteraceae</taxon>
        <taxon>Zostera</taxon>
    </lineage>
</organism>
<dbReference type="PANTHER" id="PTHR48253:SF2">
    <property type="entry name" value="ISOPENICILLIN N SYNTHASE-LIKE FE(2+) 2OG DIOXYGENASE DOMAIN-CONTAINING PROTEIN"/>
    <property type="match status" value="1"/>
</dbReference>
<dbReference type="STRING" id="29655.A0A0K9Q348"/>
<comment type="caution">
    <text evidence="1">The sequence shown here is derived from an EMBL/GenBank/DDBJ whole genome shotgun (WGS) entry which is preliminary data.</text>
</comment>
<proteinExistence type="predicted"/>
<dbReference type="InterPro" id="IPR027443">
    <property type="entry name" value="IPNS-like_sf"/>
</dbReference>
<evidence type="ECO:0000313" key="1">
    <source>
        <dbReference type="EMBL" id="KMZ75693.1"/>
    </source>
</evidence>
<protein>
    <submittedName>
        <fullName evidence="1">2-oxoglutarate (2OG) and Fe(II)-dependent oxygenase superfamilyprotein</fullName>
    </submittedName>
</protein>
<dbReference type="Proteomes" id="UP000036987">
    <property type="component" value="Unassembled WGS sequence"/>
</dbReference>
<reference evidence="2" key="1">
    <citation type="journal article" date="2016" name="Nature">
        <title>The genome of the seagrass Zostera marina reveals angiosperm adaptation to the sea.</title>
        <authorList>
            <person name="Olsen J.L."/>
            <person name="Rouze P."/>
            <person name="Verhelst B."/>
            <person name="Lin Y.-C."/>
            <person name="Bayer T."/>
            <person name="Collen J."/>
            <person name="Dattolo E."/>
            <person name="De Paoli E."/>
            <person name="Dittami S."/>
            <person name="Maumus F."/>
            <person name="Michel G."/>
            <person name="Kersting A."/>
            <person name="Lauritano C."/>
            <person name="Lohaus R."/>
            <person name="Toepel M."/>
            <person name="Tonon T."/>
            <person name="Vanneste K."/>
            <person name="Amirebrahimi M."/>
            <person name="Brakel J."/>
            <person name="Bostroem C."/>
            <person name="Chovatia M."/>
            <person name="Grimwood J."/>
            <person name="Jenkins J.W."/>
            <person name="Jueterbock A."/>
            <person name="Mraz A."/>
            <person name="Stam W.T."/>
            <person name="Tice H."/>
            <person name="Bornberg-Bauer E."/>
            <person name="Green P.J."/>
            <person name="Pearson G.A."/>
            <person name="Procaccini G."/>
            <person name="Duarte C.M."/>
            <person name="Schmutz J."/>
            <person name="Reusch T.B.H."/>
            <person name="Van de Peer Y."/>
        </authorList>
    </citation>
    <scope>NUCLEOTIDE SEQUENCE [LARGE SCALE GENOMIC DNA]</scope>
    <source>
        <strain evidence="2">cv. Finnish</strain>
    </source>
</reference>
<dbReference type="EMBL" id="LFYR01000129">
    <property type="protein sequence ID" value="KMZ75693.1"/>
    <property type="molecule type" value="Genomic_DNA"/>
</dbReference>
<keyword evidence="2" id="KW-1185">Reference proteome</keyword>
<gene>
    <name evidence="1" type="ORF">ZOSMA_111G00430</name>
</gene>
<dbReference type="SUPFAM" id="SSF51197">
    <property type="entry name" value="Clavaminate synthase-like"/>
    <property type="match status" value="1"/>
</dbReference>
<dbReference type="PANTHER" id="PTHR48253">
    <property type="match status" value="1"/>
</dbReference>